<name>A0ABQ5XRQ8_9GAMM</name>
<dbReference type="Proteomes" id="UP001156670">
    <property type="component" value="Unassembled WGS sequence"/>
</dbReference>
<protein>
    <recommendedName>
        <fullName evidence="3">RES domain-containing protein</fullName>
    </recommendedName>
</protein>
<gene>
    <name evidence="1" type="ORF">GCM10007901_23730</name>
</gene>
<evidence type="ECO:0000313" key="2">
    <source>
        <dbReference type="Proteomes" id="UP001156670"/>
    </source>
</evidence>
<evidence type="ECO:0008006" key="3">
    <source>
        <dbReference type="Google" id="ProtNLM"/>
    </source>
</evidence>
<organism evidence="1 2">
    <name type="scientific">Dyella acidisoli</name>
    <dbReference type="NCBI Taxonomy" id="1867834"/>
    <lineage>
        <taxon>Bacteria</taxon>
        <taxon>Pseudomonadati</taxon>
        <taxon>Pseudomonadota</taxon>
        <taxon>Gammaproteobacteria</taxon>
        <taxon>Lysobacterales</taxon>
        <taxon>Rhodanobacteraceae</taxon>
        <taxon>Dyella</taxon>
    </lineage>
</organism>
<accession>A0ABQ5XRQ8</accession>
<evidence type="ECO:0000313" key="1">
    <source>
        <dbReference type="EMBL" id="GLQ93422.1"/>
    </source>
</evidence>
<keyword evidence="2" id="KW-1185">Reference proteome</keyword>
<dbReference type="EMBL" id="BSOB01000018">
    <property type="protein sequence ID" value="GLQ93422.1"/>
    <property type="molecule type" value="Genomic_DNA"/>
</dbReference>
<proteinExistence type="predicted"/>
<reference evidence="2" key="1">
    <citation type="journal article" date="2019" name="Int. J. Syst. Evol. Microbiol.">
        <title>The Global Catalogue of Microorganisms (GCM) 10K type strain sequencing project: providing services to taxonomists for standard genome sequencing and annotation.</title>
        <authorList>
            <consortium name="The Broad Institute Genomics Platform"/>
            <consortium name="The Broad Institute Genome Sequencing Center for Infectious Disease"/>
            <person name="Wu L."/>
            <person name="Ma J."/>
        </authorList>
    </citation>
    <scope>NUCLEOTIDE SEQUENCE [LARGE SCALE GENOMIC DNA]</scope>
    <source>
        <strain evidence="2">NBRC 111980</strain>
    </source>
</reference>
<comment type="caution">
    <text evidence="1">The sequence shown here is derived from an EMBL/GenBank/DDBJ whole genome shotgun (WGS) entry which is preliminary data.</text>
</comment>
<sequence length="165" mass="18203">MTSISATLGRIYASGIPGLLELAPRNHTILEKVMTDEITSFRVVAEVTEPLAVCRMLLKMGLELLAKHLYDVAVSARVQDAIRYARSPTRGEHWWFSVYANPEDVVEVHQGLQKGIPSIEIVERGGVLCSALLLPGITTLTPLERCNPTPLNPDDALMRLIWAVC</sequence>